<evidence type="ECO:0000313" key="3">
    <source>
        <dbReference type="Proteomes" id="UP000327157"/>
    </source>
</evidence>
<reference evidence="2 3" key="3">
    <citation type="submission" date="2019-11" db="EMBL/GenBank/DDBJ databases">
        <title>A de novo genome assembly of a pear dwarfing rootstock.</title>
        <authorList>
            <person name="Wang F."/>
            <person name="Wang J."/>
            <person name="Li S."/>
            <person name="Zhang Y."/>
            <person name="Fang M."/>
            <person name="Ma L."/>
            <person name="Zhao Y."/>
            <person name="Jiang S."/>
        </authorList>
    </citation>
    <scope>NUCLEOTIDE SEQUENCE [LARGE SCALE GENOMIC DNA]</scope>
    <source>
        <strain evidence="2">S2</strain>
        <tissue evidence="2">Leaf</tissue>
    </source>
</reference>
<dbReference type="OrthoDB" id="990022at2759"/>
<dbReference type="Pfam" id="PF13456">
    <property type="entry name" value="RVT_3"/>
    <property type="match status" value="1"/>
</dbReference>
<dbReference type="Proteomes" id="UP000327157">
    <property type="component" value="Chromosome 5"/>
</dbReference>
<accession>A0A5N5I9A6</accession>
<evidence type="ECO:0000259" key="1">
    <source>
        <dbReference type="Pfam" id="PF13456"/>
    </source>
</evidence>
<dbReference type="PANTHER" id="PTHR47074">
    <property type="entry name" value="BNAC02G40300D PROTEIN"/>
    <property type="match status" value="1"/>
</dbReference>
<feature type="domain" description="RNase H type-1" evidence="1">
    <location>
        <begin position="93"/>
        <end position="213"/>
    </location>
</feature>
<dbReference type="GO" id="GO:0004523">
    <property type="term" value="F:RNA-DNA hybrid ribonuclease activity"/>
    <property type="evidence" value="ECO:0007669"/>
    <property type="project" value="InterPro"/>
</dbReference>
<dbReference type="PANTHER" id="PTHR47074:SF48">
    <property type="entry name" value="POLYNUCLEOTIDYL TRANSFERASE, RIBONUCLEASE H-LIKE SUPERFAMILY PROTEIN"/>
    <property type="match status" value="1"/>
</dbReference>
<protein>
    <recommendedName>
        <fullName evidence="1">RNase H type-1 domain-containing protein</fullName>
    </recommendedName>
</protein>
<sequence>MPLMVADLINANVGVGKTDVVRTYFDKEEGDIIFGWPVSLAGCQDRLIWHYSTSGAYTALTGYGVAMERQVNGELGRKGNAPGRPTFGVLKFNCDGAWCEKTSKGGYGWVLRDFVGLLHAAGGAGGLFFRSAAMAEAAAIRAAQHSNTKPALHDVEIESDSQWLIQMINGIYGIDATLECFIYDISQLVSQNGRVRFLFVKQNGIAAVHAVASYFLFNILAKNVNVSIHL</sequence>
<organism evidence="2 3">
    <name type="scientific">Pyrus ussuriensis x Pyrus communis</name>
    <dbReference type="NCBI Taxonomy" id="2448454"/>
    <lineage>
        <taxon>Eukaryota</taxon>
        <taxon>Viridiplantae</taxon>
        <taxon>Streptophyta</taxon>
        <taxon>Embryophyta</taxon>
        <taxon>Tracheophyta</taxon>
        <taxon>Spermatophyta</taxon>
        <taxon>Magnoliopsida</taxon>
        <taxon>eudicotyledons</taxon>
        <taxon>Gunneridae</taxon>
        <taxon>Pentapetalae</taxon>
        <taxon>rosids</taxon>
        <taxon>fabids</taxon>
        <taxon>Rosales</taxon>
        <taxon>Rosaceae</taxon>
        <taxon>Amygdaloideae</taxon>
        <taxon>Maleae</taxon>
        <taxon>Pyrus</taxon>
    </lineage>
</organism>
<keyword evidence="3" id="KW-1185">Reference proteome</keyword>
<dbReference type="SUPFAM" id="SSF53098">
    <property type="entry name" value="Ribonuclease H-like"/>
    <property type="match status" value="1"/>
</dbReference>
<comment type="caution">
    <text evidence="2">The sequence shown here is derived from an EMBL/GenBank/DDBJ whole genome shotgun (WGS) entry which is preliminary data.</text>
</comment>
<gene>
    <name evidence="2" type="ORF">D8674_026197</name>
</gene>
<dbReference type="InterPro" id="IPR002156">
    <property type="entry name" value="RNaseH_domain"/>
</dbReference>
<dbReference type="AlphaFoldDB" id="A0A5N5I9A6"/>
<reference evidence="2 3" key="1">
    <citation type="submission" date="2019-09" db="EMBL/GenBank/DDBJ databases">
        <authorList>
            <person name="Ou C."/>
        </authorList>
    </citation>
    <scope>NUCLEOTIDE SEQUENCE [LARGE SCALE GENOMIC DNA]</scope>
    <source>
        <strain evidence="2">S2</strain>
        <tissue evidence="2">Leaf</tissue>
    </source>
</reference>
<name>A0A5N5I9A6_9ROSA</name>
<dbReference type="EMBL" id="SMOL01000004">
    <property type="protein sequence ID" value="KAB2635663.1"/>
    <property type="molecule type" value="Genomic_DNA"/>
</dbReference>
<proteinExistence type="predicted"/>
<dbReference type="GO" id="GO:0003676">
    <property type="term" value="F:nucleic acid binding"/>
    <property type="evidence" value="ECO:0007669"/>
    <property type="project" value="InterPro"/>
</dbReference>
<evidence type="ECO:0000313" key="2">
    <source>
        <dbReference type="EMBL" id="KAB2635663.1"/>
    </source>
</evidence>
<dbReference type="InterPro" id="IPR036397">
    <property type="entry name" value="RNaseH_sf"/>
</dbReference>
<dbReference type="InterPro" id="IPR044730">
    <property type="entry name" value="RNase_H-like_dom_plant"/>
</dbReference>
<dbReference type="InterPro" id="IPR052929">
    <property type="entry name" value="RNase_H-like_EbsB-rel"/>
</dbReference>
<dbReference type="InterPro" id="IPR012337">
    <property type="entry name" value="RNaseH-like_sf"/>
</dbReference>
<dbReference type="Gene3D" id="3.30.420.10">
    <property type="entry name" value="Ribonuclease H-like superfamily/Ribonuclease H"/>
    <property type="match status" value="1"/>
</dbReference>
<dbReference type="CDD" id="cd06222">
    <property type="entry name" value="RNase_H_like"/>
    <property type="match status" value="1"/>
</dbReference>
<reference evidence="3" key="2">
    <citation type="submission" date="2019-10" db="EMBL/GenBank/DDBJ databases">
        <title>A de novo genome assembly of a pear dwarfing rootstock.</title>
        <authorList>
            <person name="Wang F."/>
            <person name="Wang J."/>
            <person name="Li S."/>
            <person name="Zhang Y."/>
            <person name="Fang M."/>
            <person name="Ma L."/>
            <person name="Zhao Y."/>
            <person name="Jiang S."/>
        </authorList>
    </citation>
    <scope>NUCLEOTIDE SEQUENCE [LARGE SCALE GENOMIC DNA]</scope>
</reference>